<sequence length="213" mass="24337">MPIVSRSHVFGLGESDPLRRPIGNSLDHLARSRFRTSMLQEEVRERDSEPICARYCFAHGWVILSYQWTQYPPAELIDMVFARAPTQVSGETILEDLQRALFESFMASRNAGIVELQPMVGEVVFCDGLPFVVKNWKKGAGSCLIELIYPVDNNTRYQLLDIPVSEFEWDWEMLSWSLKHTEGREFTVLKFANEGFVAESTKPFSAINLSPNQ</sequence>
<gene>
    <name evidence="1" type="ORF">A3A70_02150</name>
</gene>
<dbReference type="STRING" id="1802627.A3A70_02150"/>
<name>A0A1F4VQU6_UNCKA</name>
<dbReference type="EMBL" id="MEVK01000013">
    <property type="protein sequence ID" value="OGC59557.1"/>
    <property type="molecule type" value="Genomic_DNA"/>
</dbReference>
<reference evidence="1 2" key="1">
    <citation type="journal article" date="2016" name="Nat. Commun.">
        <title>Thousands of microbial genomes shed light on interconnected biogeochemical processes in an aquifer system.</title>
        <authorList>
            <person name="Anantharaman K."/>
            <person name="Brown C.T."/>
            <person name="Hug L.A."/>
            <person name="Sharon I."/>
            <person name="Castelle C.J."/>
            <person name="Probst A.J."/>
            <person name="Thomas B.C."/>
            <person name="Singh A."/>
            <person name="Wilkins M.J."/>
            <person name="Karaoz U."/>
            <person name="Brodie E.L."/>
            <person name="Williams K.H."/>
            <person name="Hubbard S.S."/>
            <person name="Banfield J.F."/>
        </authorList>
    </citation>
    <scope>NUCLEOTIDE SEQUENCE [LARGE SCALE GENOMIC DNA]</scope>
</reference>
<protein>
    <submittedName>
        <fullName evidence="1">Uncharacterized protein</fullName>
    </submittedName>
</protein>
<dbReference type="Proteomes" id="UP000178964">
    <property type="component" value="Unassembled WGS sequence"/>
</dbReference>
<evidence type="ECO:0000313" key="2">
    <source>
        <dbReference type="Proteomes" id="UP000178964"/>
    </source>
</evidence>
<organism evidence="1 2">
    <name type="scientific">candidate division WWE3 bacterium RIFCSPLOWO2_01_FULL_42_11</name>
    <dbReference type="NCBI Taxonomy" id="1802627"/>
    <lineage>
        <taxon>Bacteria</taxon>
        <taxon>Katanobacteria</taxon>
    </lineage>
</organism>
<evidence type="ECO:0000313" key="1">
    <source>
        <dbReference type="EMBL" id="OGC59557.1"/>
    </source>
</evidence>
<proteinExistence type="predicted"/>
<comment type="caution">
    <text evidence="1">The sequence shown here is derived from an EMBL/GenBank/DDBJ whole genome shotgun (WGS) entry which is preliminary data.</text>
</comment>
<dbReference type="AlphaFoldDB" id="A0A1F4VQU6"/>
<accession>A0A1F4VQU6</accession>